<proteinExistence type="predicted"/>
<keyword evidence="2" id="KW-1185">Reference proteome</keyword>
<name>H0EWL3_GLAL7</name>
<dbReference type="HOGENOM" id="CLU_3335695_0_0_1"/>
<protein>
    <submittedName>
        <fullName evidence="1">Uncharacterized protein</fullName>
    </submittedName>
</protein>
<dbReference type="EMBL" id="AGUE01000211">
    <property type="protein sequence ID" value="EHK97043.1"/>
    <property type="molecule type" value="Genomic_DNA"/>
</dbReference>
<reference evidence="1 2" key="1">
    <citation type="journal article" date="2012" name="Eukaryot. Cell">
        <title>Genome sequence of the fungus Glarea lozoyensis: the first genome sequence of a species from the Helotiaceae family.</title>
        <authorList>
            <person name="Youssar L."/>
            <person name="Gruening B.A."/>
            <person name="Erxleben A."/>
            <person name="Guenther S."/>
            <person name="Huettel W."/>
        </authorList>
    </citation>
    <scope>NUCLEOTIDE SEQUENCE [LARGE SCALE GENOMIC DNA]</scope>
    <source>
        <strain evidence="2">ATCC 74030 / MF5533</strain>
    </source>
</reference>
<dbReference type="AlphaFoldDB" id="H0EWL3"/>
<sequence length="38" mass="4228">MIAAVLIILIPIISSVDGHTLHLLIYIVKFILRARFGP</sequence>
<evidence type="ECO:0000313" key="2">
    <source>
        <dbReference type="Proteomes" id="UP000005446"/>
    </source>
</evidence>
<dbReference type="InParanoid" id="H0EWL3"/>
<gene>
    <name evidence="1" type="ORF">M7I_7183</name>
</gene>
<evidence type="ECO:0000313" key="1">
    <source>
        <dbReference type="EMBL" id="EHK97043.1"/>
    </source>
</evidence>
<accession>H0EWL3</accession>
<dbReference type="Proteomes" id="UP000005446">
    <property type="component" value="Unassembled WGS sequence"/>
</dbReference>
<organism evidence="1 2">
    <name type="scientific">Glarea lozoyensis (strain ATCC 74030 / MF5533)</name>
    <dbReference type="NCBI Taxonomy" id="1104152"/>
    <lineage>
        <taxon>Eukaryota</taxon>
        <taxon>Fungi</taxon>
        <taxon>Dikarya</taxon>
        <taxon>Ascomycota</taxon>
        <taxon>Pezizomycotina</taxon>
        <taxon>Leotiomycetes</taxon>
        <taxon>Helotiales</taxon>
        <taxon>Helotiaceae</taxon>
        <taxon>Glarea</taxon>
    </lineage>
</organism>
<comment type="caution">
    <text evidence="1">The sequence shown here is derived from an EMBL/GenBank/DDBJ whole genome shotgun (WGS) entry which is preliminary data.</text>
</comment>